<comment type="caution">
    <text evidence="3">The sequence shown here is derived from an EMBL/GenBank/DDBJ whole genome shotgun (WGS) entry which is preliminary data.</text>
</comment>
<proteinExistence type="predicted"/>
<feature type="compositionally biased region" description="Low complexity" evidence="2">
    <location>
        <begin position="149"/>
        <end position="165"/>
    </location>
</feature>
<dbReference type="EMBL" id="CAJHNH020001327">
    <property type="protein sequence ID" value="CAG5122594.1"/>
    <property type="molecule type" value="Genomic_DNA"/>
</dbReference>
<feature type="region of interest" description="Disordered" evidence="2">
    <location>
        <begin position="132"/>
        <end position="165"/>
    </location>
</feature>
<evidence type="ECO:0000256" key="1">
    <source>
        <dbReference type="SAM" id="Coils"/>
    </source>
</evidence>
<name>A0A8S3Z002_9EUPU</name>
<organism evidence="3 4">
    <name type="scientific">Candidula unifasciata</name>
    <dbReference type="NCBI Taxonomy" id="100452"/>
    <lineage>
        <taxon>Eukaryota</taxon>
        <taxon>Metazoa</taxon>
        <taxon>Spiralia</taxon>
        <taxon>Lophotrochozoa</taxon>
        <taxon>Mollusca</taxon>
        <taxon>Gastropoda</taxon>
        <taxon>Heterobranchia</taxon>
        <taxon>Euthyneura</taxon>
        <taxon>Panpulmonata</taxon>
        <taxon>Eupulmonata</taxon>
        <taxon>Stylommatophora</taxon>
        <taxon>Helicina</taxon>
        <taxon>Helicoidea</taxon>
        <taxon>Geomitridae</taxon>
        <taxon>Candidula</taxon>
    </lineage>
</organism>
<feature type="non-terminal residue" evidence="3">
    <location>
        <position position="1"/>
    </location>
</feature>
<sequence>DVMCLLIRRYVRHIERLKIGEGDKTSNDEILRRLIERMSAKVEKRLDELQFKITRLERELEEAKSESGRSYELQQEHFEKFVEFTGRKIRESDRYIHFLDEAKLQILARMDSERIQMEKVIESRVAHLGKKLDESSSQMSQQLERIRASRAAAGSGSPGRFKPAD</sequence>
<evidence type="ECO:0000256" key="2">
    <source>
        <dbReference type="SAM" id="MobiDB-lite"/>
    </source>
</evidence>
<accession>A0A8S3Z002</accession>
<protein>
    <submittedName>
        <fullName evidence="3">Uncharacterized protein</fullName>
    </submittedName>
</protein>
<feature type="coiled-coil region" evidence="1">
    <location>
        <begin position="39"/>
        <end position="66"/>
    </location>
</feature>
<dbReference type="AlphaFoldDB" id="A0A8S3Z002"/>
<dbReference type="Proteomes" id="UP000678393">
    <property type="component" value="Unassembled WGS sequence"/>
</dbReference>
<dbReference type="OrthoDB" id="2373987at2759"/>
<evidence type="ECO:0000313" key="3">
    <source>
        <dbReference type="EMBL" id="CAG5122594.1"/>
    </source>
</evidence>
<gene>
    <name evidence="3" type="ORF">CUNI_LOCUS8152</name>
</gene>
<keyword evidence="1" id="KW-0175">Coiled coil</keyword>
<reference evidence="3" key="1">
    <citation type="submission" date="2021-04" db="EMBL/GenBank/DDBJ databases">
        <authorList>
            <consortium name="Molecular Ecology Group"/>
        </authorList>
    </citation>
    <scope>NUCLEOTIDE SEQUENCE</scope>
</reference>
<keyword evidence="4" id="KW-1185">Reference proteome</keyword>
<evidence type="ECO:0000313" key="4">
    <source>
        <dbReference type="Proteomes" id="UP000678393"/>
    </source>
</evidence>